<protein>
    <submittedName>
        <fullName evidence="1">Uncharacterized protein</fullName>
    </submittedName>
</protein>
<proteinExistence type="predicted"/>
<evidence type="ECO:0000313" key="1">
    <source>
        <dbReference type="EMBL" id="KJU82358.1"/>
    </source>
</evidence>
<organism evidence="1 2">
    <name type="scientific">Candidatus Magnetobacterium bavaricum</name>
    <dbReference type="NCBI Taxonomy" id="29290"/>
    <lineage>
        <taxon>Bacteria</taxon>
        <taxon>Pseudomonadati</taxon>
        <taxon>Nitrospirota</taxon>
        <taxon>Thermodesulfovibrionia</taxon>
        <taxon>Thermodesulfovibrionales</taxon>
        <taxon>Candidatus Magnetobacteriaceae</taxon>
        <taxon>Candidatus Magnetobacterium</taxon>
    </lineage>
</organism>
<gene>
    <name evidence="1" type="ORF">MBAV_005448</name>
</gene>
<dbReference type="EMBL" id="LACI01002346">
    <property type="protein sequence ID" value="KJU82358.1"/>
    <property type="molecule type" value="Genomic_DNA"/>
</dbReference>
<evidence type="ECO:0000313" key="2">
    <source>
        <dbReference type="Proteomes" id="UP000033423"/>
    </source>
</evidence>
<dbReference type="AlphaFoldDB" id="A0A0F3GNW2"/>
<accession>A0A0F3GNW2</accession>
<name>A0A0F3GNW2_9BACT</name>
<comment type="caution">
    <text evidence="1">The sequence shown here is derived from an EMBL/GenBank/DDBJ whole genome shotgun (WGS) entry which is preliminary data.</text>
</comment>
<reference evidence="1 2" key="1">
    <citation type="submission" date="2015-02" db="EMBL/GenBank/DDBJ databases">
        <title>Single-cell genomics of uncultivated deep-branching MTB reveals a conserved set of magnetosome genes.</title>
        <authorList>
            <person name="Kolinko S."/>
            <person name="Richter M."/>
            <person name="Glockner F.O."/>
            <person name="Brachmann A."/>
            <person name="Schuler D."/>
        </authorList>
    </citation>
    <scope>NUCLEOTIDE SEQUENCE [LARGE SCALE GENOMIC DNA]</scope>
    <source>
        <strain evidence="1">TM-1</strain>
    </source>
</reference>
<dbReference type="Proteomes" id="UP000033423">
    <property type="component" value="Unassembled WGS sequence"/>
</dbReference>
<sequence>MEENDKDVLLLVLSDLTEAGWGICAREKSDHNGAGIYLMPLKKRHSPPLQHPYRRQDQIRYQRLRRLPTPSRMRHANYEIDVYAKTDILRKHRSDNASMLITK</sequence>
<keyword evidence="2" id="KW-1185">Reference proteome</keyword>